<keyword evidence="5" id="KW-0732">Signal</keyword>
<dbReference type="EMBL" id="QGMG01000536">
    <property type="protein sequence ID" value="TVY52875.1"/>
    <property type="molecule type" value="Genomic_DNA"/>
</dbReference>
<gene>
    <name evidence="6" type="ORF">LCER1_G007854</name>
</gene>
<dbReference type="CDD" id="cd12087">
    <property type="entry name" value="TM_EGFR-like"/>
    <property type="match status" value="1"/>
</dbReference>
<dbReference type="SUPFAM" id="SSF50965">
    <property type="entry name" value="Galactose oxidase, central domain"/>
    <property type="match status" value="1"/>
</dbReference>
<keyword evidence="7" id="KW-1185">Reference proteome</keyword>
<feature type="compositionally biased region" description="Polar residues" evidence="3">
    <location>
        <begin position="722"/>
        <end position="740"/>
    </location>
</feature>
<feature type="compositionally biased region" description="Low complexity" evidence="3">
    <location>
        <begin position="664"/>
        <end position="686"/>
    </location>
</feature>
<comment type="caution">
    <text evidence="6">The sequence shown here is derived from an EMBL/GenBank/DDBJ whole genome shotgun (WGS) entry which is preliminary data.</text>
</comment>
<evidence type="ECO:0000256" key="5">
    <source>
        <dbReference type="SAM" id="SignalP"/>
    </source>
</evidence>
<keyword evidence="4" id="KW-1133">Transmembrane helix</keyword>
<dbReference type="PANTHER" id="PTHR46228:SF2">
    <property type="entry name" value="KELCH REPEAT PROTEIN (AFU_ORTHOLOGUE AFUA_4G14350)"/>
    <property type="match status" value="1"/>
</dbReference>
<feature type="transmembrane region" description="Helical" evidence="4">
    <location>
        <begin position="525"/>
        <end position="549"/>
    </location>
</feature>
<organism evidence="6 7">
    <name type="scientific">Lachnellula cervina</name>
    <dbReference type="NCBI Taxonomy" id="1316786"/>
    <lineage>
        <taxon>Eukaryota</taxon>
        <taxon>Fungi</taxon>
        <taxon>Dikarya</taxon>
        <taxon>Ascomycota</taxon>
        <taxon>Pezizomycotina</taxon>
        <taxon>Leotiomycetes</taxon>
        <taxon>Helotiales</taxon>
        <taxon>Lachnaceae</taxon>
        <taxon>Lachnellula</taxon>
    </lineage>
</organism>
<evidence type="ECO:0000313" key="7">
    <source>
        <dbReference type="Proteomes" id="UP000481288"/>
    </source>
</evidence>
<feature type="compositionally biased region" description="Polar residues" evidence="3">
    <location>
        <begin position="793"/>
        <end position="802"/>
    </location>
</feature>
<dbReference type="Proteomes" id="UP000481288">
    <property type="component" value="Unassembled WGS sequence"/>
</dbReference>
<feature type="region of interest" description="Disordered" evidence="3">
    <location>
        <begin position="763"/>
        <end position="815"/>
    </location>
</feature>
<protein>
    <submittedName>
        <fullName evidence="6">Kelch repeat-containing protein</fullName>
    </submittedName>
</protein>
<feature type="region of interest" description="Disordered" evidence="3">
    <location>
        <begin position="585"/>
        <end position="607"/>
    </location>
</feature>
<evidence type="ECO:0000313" key="6">
    <source>
        <dbReference type="EMBL" id="TVY52875.1"/>
    </source>
</evidence>
<keyword evidence="1" id="KW-0880">Kelch repeat</keyword>
<name>A0A7D8YNZ0_9HELO</name>
<dbReference type="OrthoDB" id="10251809at2759"/>
<proteinExistence type="predicted"/>
<reference evidence="6 7" key="1">
    <citation type="submission" date="2018-05" db="EMBL/GenBank/DDBJ databases">
        <title>Whole genome sequencing for identification of molecular markers to develop diagnostic detection tools for the regulated plant pathogen Lachnellula willkommii.</title>
        <authorList>
            <person name="Giroux E."/>
            <person name="Bilodeau G."/>
        </authorList>
    </citation>
    <scope>NUCLEOTIDE SEQUENCE [LARGE SCALE GENOMIC DNA]</scope>
    <source>
        <strain evidence="6 7">CBS 625.97</strain>
    </source>
</reference>
<feature type="compositionally biased region" description="Polar residues" evidence="3">
    <location>
        <begin position="590"/>
        <end position="600"/>
    </location>
</feature>
<keyword evidence="4" id="KW-0812">Transmembrane</keyword>
<dbReference type="AlphaFoldDB" id="A0A7D8YNZ0"/>
<dbReference type="InterPro" id="IPR011043">
    <property type="entry name" value="Gal_Oxase/kelch_b-propeller"/>
</dbReference>
<keyword evidence="2" id="KW-0677">Repeat</keyword>
<feature type="chain" id="PRO_5029015481" evidence="5">
    <location>
        <begin position="21"/>
        <end position="815"/>
    </location>
</feature>
<feature type="region of interest" description="Disordered" evidence="3">
    <location>
        <begin position="654"/>
        <end position="750"/>
    </location>
</feature>
<evidence type="ECO:0000256" key="1">
    <source>
        <dbReference type="ARBA" id="ARBA00022441"/>
    </source>
</evidence>
<feature type="compositionally biased region" description="Basic and acidic residues" evidence="3">
    <location>
        <begin position="803"/>
        <end position="815"/>
    </location>
</feature>
<evidence type="ECO:0000256" key="2">
    <source>
        <dbReference type="ARBA" id="ARBA00022737"/>
    </source>
</evidence>
<evidence type="ECO:0000256" key="4">
    <source>
        <dbReference type="SAM" id="Phobius"/>
    </source>
</evidence>
<sequence length="815" mass="86128">MIRSQSILLAVGLFAKQCVAQAAGWQAGQVNTTMCYWDSPRAGVIRDTLYIDGGMLWWLPGMSDGSYGDPVSDGNPLGLVYLLNFSTSFDTSVGQNLSSTAFTNISKAANGGAANNIGPQYYDGTMFANDYEWITYGGLLSKTDAFKDPAEDSVPAYQKYPQVQKQFSSGYTLGTTSTGTTRYVTNGAGVSIPSENLGFYMGGLRSPTSGPIYYQPSNSSVGANVLSETLIQVDMSTEGQETWTNRSLPTTVPGRANAELVWVPVSEKGVLVAVGGVIDPVFANINLTLNASDTANSKMQSPKFVSTVSVYDIAKQSWYEQDTTGSPGQLTQGCAVLASSQDGTSHNIYWYGGFDGINLGGNFSDDVWILSVPSFMWMKVYSGVASHGRAGHRCIKPYPDQMFVIGGYASYTGASPTCIAGNVIQIFNLSSSEWITSYNPKIWSNYTVPSMISAMIGGTGTGSATQTAPSPSGFANSSLTAVFASPYNSSKIVQWYPYTPSTTPDNNRTTILPSAVAKSGGTPSYLAPVLGVVLGLFFITLLVLAFLLWRRRRIFKQNGTGTQSEAGTLDNRRWVTNWLRATPVDAKAPTVTTDDTQSSPYEEDVSRAERVDIPEMAGKEVHEMMAVPDTSMPTELGAHDTGFVPLAAAGAAVKGRKGVTHSPSTGSHASHASQASSISRMSRTSAPRPGISPVHQLRADSPPLGASASADDTGTGRVASGVSVTSSSHLRGISDTSVSTEGGAYATPGEGLNLARRDLVASAPEGNTRPNVVSPLTPPLQEASDYLAASPTAPANTSNRKSQFSEKLDEVGGGK</sequence>
<keyword evidence="4" id="KW-0472">Membrane</keyword>
<feature type="signal peptide" evidence="5">
    <location>
        <begin position="1"/>
        <end position="20"/>
    </location>
</feature>
<evidence type="ECO:0000256" key="3">
    <source>
        <dbReference type="SAM" id="MobiDB-lite"/>
    </source>
</evidence>
<accession>A0A7D8YNZ0</accession>
<dbReference type="PANTHER" id="PTHR46228">
    <property type="entry name" value="KELCH DOMAIN-CONTAINING PROTEIN"/>
    <property type="match status" value="1"/>
</dbReference>